<organism evidence="19 20">
    <name type="scientific">Methylobacterium brachiatum</name>
    <dbReference type="NCBI Taxonomy" id="269660"/>
    <lineage>
        <taxon>Bacteria</taxon>
        <taxon>Pseudomonadati</taxon>
        <taxon>Pseudomonadota</taxon>
        <taxon>Alphaproteobacteria</taxon>
        <taxon>Hyphomicrobiales</taxon>
        <taxon>Methylobacteriaceae</taxon>
        <taxon>Methylobacterium</taxon>
    </lineage>
</organism>
<dbReference type="InterPro" id="IPR012910">
    <property type="entry name" value="Plug_dom"/>
</dbReference>
<comment type="caution">
    <text evidence="19">The sequence shown here is derived from an EMBL/GenBank/DDBJ whole genome shotgun (WGS) entry which is preliminary data.</text>
</comment>
<dbReference type="PANTHER" id="PTHR32552">
    <property type="entry name" value="FERRICHROME IRON RECEPTOR-RELATED"/>
    <property type="match status" value="1"/>
</dbReference>
<dbReference type="Pfam" id="PF07715">
    <property type="entry name" value="Plug"/>
    <property type="match status" value="1"/>
</dbReference>
<name>A0ABV1RAB9_9HYPH</name>
<evidence type="ECO:0000256" key="13">
    <source>
        <dbReference type="ARBA" id="ARBA00023237"/>
    </source>
</evidence>
<keyword evidence="3 14" id="KW-0813">Transport</keyword>
<feature type="domain" description="TonB-dependent receptor plug" evidence="18">
    <location>
        <begin position="97"/>
        <end position="203"/>
    </location>
</feature>
<evidence type="ECO:0000256" key="6">
    <source>
        <dbReference type="ARBA" id="ARBA00022692"/>
    </source>
</evidence>
<evidence type="ECO:0000256" key="12">
    <source>
        <dbReference type="ARBA" id="ARBA00023170"/>
    </source>
</evidence>
<evidence type="ECO:0000256" key="7">
    <source>
        <dbReference type="ARBA" id="ARBA00022729"/>
    </source>
</evidence>
<keyword evidence="8" id="KW-0408">Iron</keyword>
<protein>
    <submittedName>
        <fullName evidence="19">TonB-dependent siderophore receptor</fullName>
    </submittedName>
</protein>
<dbReference type="Gene3D" id="2.170.130.10">
    <property type="entry name" value="TonB-dependent receptor, plug domain"/>
    <property type="match status" value="1"/>
</dbReference>
<evidence type="ECO:0000256" key="14">
    <source>
        <dbReference type="PROSITE-ProRule" id="PRU01360"/>
    </source>
</evidence>
<proteinExistence type="inferred from homology"/>
<dbReference type="EMBL" id="JBELQD010000053">
    <property type="protein sequence ID" value="MER2291635.1"/>
    <property type="molecule type" value="Genomic_DNA"/>
</dbReference>
<reference evidence="19" key="1">
    <citation type="submission" date="2024-06" db="EMBL/GenBank/DDBJ databases">
        <authorList>
            <person name="Campbell A.G."/>
        </authorList>
    </citation>
    <scope>NUCLEOTIDE SEQUENCE</scope>
    <source>
        <strain evidence="19">EM17</strain>
    </source>
</reference>
<evidence type="ECO:0000313" key="20">
    <source>
        <dbReference type="Proteomes" id="UP001432995"/>
    </source>
</evidence>
<dbReference type="Pfam" id="PF00593">
    <property type="entry name" value="TonB_dep_Rec_b-barrel"/>
    <property type="match status" value="1"/>
</dbReference>
<evidence type="ECO:0000256" key="10">
    <source>
        <dbReference type="ARBA" id="ARBA00023077"/>
    </source>
</evidence>
<keyword evidence="9" id="KW-0406">Ion transport</keyword>
<evidence type="ECO:0000256" key="1">
    <source>
        <dbReference type="ARBA" id="ARBA00004571"/>
    </source>
</evidence>
<dbReference type="InterPro" id="IPR036942">
    <property type="entry name" value="Beta-barrel_TonB_sf"/>
</dbReference>
<feature type="domain" description="TonB-dependent receptor-like beta-barrel" evidence="17">
    <location>
        <begin position="276"/>
        <end position="721"/>
    </location>
</feature>
<dbReference type="PANTHER" id="PTHR32552:SF68">
    <property type="entry name" value="FERRICHROME OUTER MEMBRANE TRANSPORTER_PHAGE RECEPTOR"/>
    <property type="match status" value="1"/>
</dbReference>
<dbReference type="CDD" id="cd01347">
    <property type="entry name" value="ligand_gated_channel"/>
    <property type="match status" value="1"/>
</dbReference>
<evidence type="ECO:0000256" key="11">
    <source>
        <dbReference type="ARBA" id="ARBA00023136"/>
    </source>
</evidence>
<dbReference type="Proteomes" id="UP001432995">
    <property type="component" value="Unassembled WGS sequence"/>
</dbReference>
<dbReference type="RefSeq" id="WP_350380929.1">
    <property type="nucleotide sequence ID" value="NZ_JBELQD010000053.1"/>
</dbReference>
<accession>A0ABV1RAB9</accession>
<comment type="subcellular location">
    <subcellularLocation>
        <location evidence="1 14">Cell outer membrane</location>
        <topology evidence="1 14">Multi-pass membrane protein</topology>
    </subcellularLocation>
</comment>
<keyword evidence="6 14" id="KW-0812">Transmembrane</keyword>
<keyword evidence="20" id="KW-1185">Reference proteome</keyword>
<evidence type="ECO:0000256" key="4">
    <source>
        <dbReference type="ARBA" id="ARBA00022452"/>
    </source>
</evidence>
<dbReference type="NCBIfam" id="TIGR01783">
    <property type="entry name" value="TonB-siderophor"/>
    <property type="match status" value="1"/>
</dbReference>
<sequence length="752" mass="79937">MLALILSGSPAALHAEDHVPGAGQPGVASSRTAAPRHRAGAAAEAERAAVHERPGTDAAIALPALTVTGHGMTGTDPVPGLVARVSATGTKTDTPLLAVPQAVSVIPRAQIDQQAARSVGDSLRYTPGVFADTRVGGVLESVFLRGFGGFAAGATNPQILDGLPLVKGGNWAAQVIDPSVLERVEVLRGPASVLYGQASPGGIVSMVSKRPTEQPFRAVALTTGSRNRAEAAFDLGGPITEDGRWAYRLNGLGRRVDTQVDFSREQRLVLAPALAWRPDDDTRLTLLGFYQNDPHNNFAGWLPAEGTLFPSPAGRIRRRFFPGEPGFDAYDRQQAMIGYAFEHRFDETWTVRQNLRYAHIDTRFEGVAINYFAPFGATARLLERSASWSREAVDGLSLDNQAQADFATGPVGHTILLGLGYQGSRADVNASGFGPVPAIDFAAPVYRRPFARPPAAPSTRQDSSRVGLYAQDQMRLDHWAVTVGGRQDWSLLDTANRLTAGSSRQDDQAFTGRVGAVYLFDSGLAPYASYATSFEPTLGTGFSGTPFKPTHARQTEAGVKYQPPGLDSFVAVSGFDITQDNVAAADPAHPFYSVQTGAVRSRGIEFEARATLCDSLDLIGAYTYLDTTVRRDSNPALVGKRFVAVPDQLVSLWAHYRFPSGPLAGLSLAGGIRVIGRSAGDPANSFSVPAVTLVDAAIRYDLGAADPGLAGWQASINAANLFDRTYVASCFAAGGCFYGNGRTVIASLGYRW</sequence>
<dbReference type="InterPro" id="IPR000531">
    <property type="entry name" value="Beta-barrel_TonB"/>
</dbReference>
<keyword evidence="5" id="KW-0410">Iron transport</keyword>
<evidence type="ECO:0000256" key="16">
    <source>
        <dbReference type="SAM" id="MobiDB-lite"/>
    </source>
</evidence>
<keyword evidence="11 14" id="KW-0472">Membrane</keyword>
<evidence type="ECO:0000313" key="19">
    <source>
        <dbReference type="EMBL" id="MER2291635.1"/>
    </source>
</evidence>
<evidence type="ECO:0000256" key="8">
    <source>
        <dbReference type="ARBA" id="ARBA00023004"/>
    </source>
</evidence>
<keyword evidence="7" id="KW-0732">Signal</keyword>
<dbReference type="InterPro" id="IPR037066">
    <property type="entry name" value="Plug_dom_sf"/>
</dbReference>
<dbReference type="InterPro" id="IPR039426">
    <property type="entry name" value="TonB-dep_rcpt-like"/>
</dbReference>
<dbReference type="SUPFAM" id="SSF56935">
    <property type="entry name" value="Porins"/>
    <property type="match status" value="1"/>
</dbReference>
<feature type="region of interest" description="Disordered" evidence="16">
    <location>
        <begin position="16"/>
        <end position="43"/>
    </location>
</feature>
<dbReference type="Gene3D" id="2.40.170.20">
    <property type="entry name" value="TonB-dependent receptor, beta-barrel domain"/>
    <property type="match status" value="1"/>
</dbReference>
<keyword evidence="4 14" id="KW-1134">Transmembrane beta strand</keyword>
<keyword evidence="10 15" id="KW-0798">TonB box</keyword>
<dbReference type="PROSITE" id="PS52016">
    <property type="entry name" value="TONB_DEPENDENT_REC_3"/>
    <property type="match status" value="1"/>
</dbReference>
<comment type="similarity">
    <text evidence="2 14 15">Belongs to the TonB-dependent receptor family.</text>
</comment>
<evidence type="ECO:0000259" key="18">
    <source>
        <dbReference type="Pfam" id="PF07715"/>
    </source>
</evidence>
<evidence type="ECO:0000256" key="5">
    <source>
        <dbReference type="ARBA" id="ARBA00022496"/>
    </source>
</evidence>
<dbReference type="InterPro" id="IPR010105">
    <property type="entry name" value="TonB_sidphr_rcpt"/>
</dbReference>
<evidence type="ECO:0000256" key="3">
    <source>
        <dbReference type="ARBA" id="ARBA00022448"/>
    </source>
</evidence>
<gene>
    <name evidence="19" type="ORF">ABS770_25600</name>
</gene>
<evidence type="ECO:0000259" key="17">
    <source>
        <dbReference type="Pfam" id="PF00593"/>
    </source>
</evidence>
<evidence type="ECO:0000256" key="2">
    <source>
        <dbReference type="ARBA" id="ARBA00009810"/>
    </source>
</evidence>
<keyword evidence="12 19" id="KW-0675">Receptor</keyword>
<keyword evidence="13 14" id="KW-0998">Cell outer membrane</keyword>
<evidence type="ECO:0000256" key="15">
    <source>
        <dbReference type="RuleBase" id="RU003357"/>
    </source>
</evidence>
<evidence type="ECO:0000256" key="9">
    <source>
        <dbReference type="ARBA" id="ARBA00023065"/>
    </source>
</evidence>